<accession>A0A0F5K3R0</accession>
<sequence>MSQSRPSTGRPPPSTRPAGITPHYRIGVVARMIAAVGGGYAIAALSAACLAHWGGLPRGDAVALGMVASFAVMACVVVCVFAARSAARACVGVVVACALLFALLHLLR</sequence>
<keyword evidence="2" id="KW-1133">Transmembrane helix</keyword>
<keyword evidence="2" id="KW-0472">Membrane</keyword>
<evidence type="ECO:0000313" key="4">
    <source>
        <dbReference type="Proteomes" id="UP000033618"/>
    </source>
</evidence>
<reference evidence="3 4" key="1">
    <citation type="submission" date="2015-03" db="EMBL/GenBank/DDBJ databases">
        <title>Draft Genome Sequence of Burkholderia andropogonis type strain ICMP2807, isolated from Sorghum bicolor.</title>
        <authorList>
            <person name="Lopes-Santos L."/>
            <person name="Castro D.B."/>
            <person name="Ottoboni L.M."/>
            <person name="Park D."/>
            <person name="Weirc B.S."/>
            <person name="Destefano S.A."/>
        </authorList>
    </citation>
    <scope>NUCLEOTIDE SEQUENCE [LARGE SCALE GENOMIC DNA]</scope>
    <source>
        <strain evidence="3 4">ICMP2807</strain>
    </source>
</reference>
<feature type="transmembrane region" description="Helical" evidence="2">
    <location>
        <begin position="33"/>
        <end position="55"/>
    </location>
</feature>
<feature type="transmembrane region" description="Helical" evidence="2">
    <location>
        <begin position="89"/>
        <end position="107"/>
    </location>
</feature>
<keyword evidence="2" id="KW-0812">Transmembrane</keyword>
<comment type="caution">
    <text evidence="3">The sequence shown here is derived from an EMBL/GenBank/DDBJ whole genome shotgun (WGS) entry which is preliminary data.</text>
</comment>
<evidence type="ECO:0000313" key="3">
    <source>
        <dbReference type="EMBL" id="KKB64167.1"/>
    </source>
</evidence>
<evidence type="ECO:0008006" key="5">
    <source>
        <dbReference type="Google" id="ProtNLM"/>
    </source>
</evidence>
<dbReference type="Pfam" id="PF12365">
    <property type="entry name" value="DUF3649"/>
    <property type="match status" value="1"/>
</dbReference>
<protein>
    <recommendedName>
        <fullName evidence="5">Iron uptake protein</fullName>
    </recommendedName>
</protein>
<dbReference type="Proteomes" id="UP000033618">
    <property type="component" value="Unassembled WGS sequence"/>
</dbReference>
<feature type="transmembrane region" description="Helical" evidence="2">
    <location>
        <begin position="61"/>
        <end position="82"/>
    </location>
</feature>
<gene>
    <name evidence="3" type="ORF">WM40_06475</name>
</gene>
<dbReference type="RefSeq" id="WP_024903998.1">
    <property type="nucleotide sequence ID" value="NZ_CADFGU010000003.1"/>
</dbReference>
<keyword evidence="4" id="KW-1185">Reference proteome</keyword>
<evidence type="ECO:0000256" key="2">
    <source>
        <dbReference type="SAM" id="Phobius"/>
    </source>
</evidence>
<organism evidence="3 4">
    <name type="scientific">Robbsia andropogonis</name>
    <dbReference type="NCBI Taxonomy" id="28092"/>
    <lineage>
        <taxon>Bacteria</taxon>
        <taxon>Pseudomonadati</taxon>
        <taxon>Pseudomonadota</taxon>
        <taxon>Betaproteobacteria</taxon>
        <taxon>Burkholderiales</taxon>
        <taxon>Burkholderiaceae</taxon>
        <taxon>Robbsia</taxon>
    </lineage>
</organism>
<name>A0A0F5K3R0_9BURK</name>
<proteinExistence type="predicted"/>
<dbReference type="STRING" id="28092.WM40_06475"/>
<dbReference type="PATRIC" id="fig|28092.6.peg.1537"/>
<feature type="region of interest" description="Disordered" evidence="1">
    <location>
        <begin position="1"/>
        <end position="21"/>
    </location>
</feature>
<evidence type="ECO:0000256" key="1">
    <source>
        <dbReference type="SAM" id="MobiDB-lite"/>
    </source>
</evidence>
<dbReference type="EMBL" id="LAQU01000005">
    <property type="protein sequence ID" value="KKB64167.1"/>
    <property type="molecule type" value="Genomic_DNA"/>
</dbReference>
<dbReference type="InterPro" id="IPR022109">
    <property type="entry name" value="DUF3649"/>
</dbReference>
<dbReference type="AlphaFoldDB" id="A0A0F5K3R0"/>